<dbReference type="SUPFAM" id="SSF110296">
    <property type="entry name" value="Oligoxyloglucan reducing end-specific cellobiohydrolase"/>
    <property type="match status" value="3"/>
</dbReference>
<keyword evidence="2" id="KW-0604">Photosystem II</keyword>
<keyword evidence="3" id="KW-0732">Signal</keyword>
<feature type="domain" description="Secretion system C-terminal sorting" evidence="5">
    <location>
        <begin position="814"/>
        <end position="888"/>
    </location>
</feature>
<keyword evidence="7" id="KW-1185">Reference proteome</keyword>
<dbReference type="GO" id="GO:0015979">
    <property type="term" value="P:photosynthesis"/>
    <property type="evidence" value="ECO:0007669"/>
    <property type="project" value="UniProtKB-KW"/>
</dbReference>
<sequence>MKVYLHYTLRSLILALLTLPSLFAQDCKPTIQTSGSATFCEGDSVVLSTTAQPNTTYRWQKEGVVLTPKTDTSLVAYTSGTYTLEATRKDELWGRGLAQARPEVTLRDIAFLQNEGWIVGDNGLFMKTIDGGQTWDTLPVPHTENFTNIFFLTSQAGWIGGQNGLLLKTADGGISWTQQPGTWSGAIEKIIFFNETAGFLRAGEQLFKTTNGGAAWTPIALPDSFQLQDVSFVDADFAWIASGNKLYKTANGGENWQLMSTLSICTSCNFQKIVAINRSTLLATRLFVQTTAISKTTDGGSTWTDIDLPFPATYPSLSNLGTSEIMFTDTLTGFLVGRMYRRTYGSYGISSGAIFKTSDGGKKWMLVYDNPYDAYPNAIALRTPTQGMVVGADGLMTTLDDQWKDVYPTRTFLDLHSVGGTSAGIFAVGGRFRHIMNVPHPDSKAVTMAWKSGQDWTKTETGSSGVLNGYTLEQIKFKNDTLGWKVGYGTLQITKDGGITWKTLFGNRMPPDLTISKAYFQTDTTGWHIARYPSFGVSTLYRFSGASRTPQPLDFGSGNNPATTNLLDLQFVNDATGFITTNIGKLAKTTDGGATWQVLTVRDGKSLQRCFFVNEQIGWVISSDGLLLKTQNGGLTWIEQSSGVNTALYGIFFNSAENGYVVGEGGVLLKTMDGGEHWLRQLTHTTQTLNDVFFTDTTHGWIVGNKGTLLQLTISECQSVSEPLTVQVNPLPVQPIISVSNNSITLVSSAERGNQWFLNTNAISGATGNEYDPAESGSYTVQVTENGCQSPMSAAYVFTITSLDELPGLATVNVFPNPTQAEVYVSLKDLSGPVAIEILSLSGQQLRVQHIASTAPESNIPLDVKGLTSGTYLVKVRAGTFSKVSKVVLNR</sequence>
<proteinExistence type="predicted"/>
<dbReference type="RefSeq" id="WP_132119364.1">
    <property type="nucleotide sequence ID" value="NZ_SMJU01000009.1"/>
</dbReference>
<accession>A0A4R4K854</accession>
<dbReference type="EMBL" id="SMJU01000009">
    <property type="protein sequence ID" value="TDB63750.1"/>
    <property type="molecule type" value="Genomic_DNA"/>
</dbReference>
<evidence type="ECO:0000256" key="1">
    <source>
        <dbReference type="ARBA" id="ARBA00022531"/>
    </source>
</evidence>
<feature type="signal peptide" evidence="3">
    <location>
        <begin position="1"/>
        <end position="24"/>
    </location>
</feature>
<dbReference type="InterPro" id="IPR026444">
    <property type="entry name" value="Secre_tail"/>
</dbReference>
<evidence type="ECO:0000313" key="7">
    <source>
        <dbReference type="Proteomes" id="UP000295706"/>
    </source>
</evidence>
<dbReference type="GO" id="GO:0009523">
    <property type="term" value="C:photosystem II"/>
    <property type="evidence" value="ECO:0007669"/>
    <property type="project" value="UniProtKB-KW"/>
</dbReference>
<evidence type="ECO:0000313" key="6">
    <source>
        <dbReference type="EMBL" id="TDB63750.1"/>
    </source>
</evidence>
<dbReference type="InterPro" id="IPR028203">
    <property type="entry name" value="PSII_CF48-like_dom"/>
</dbReference>
<dbReference type="PANTHER" id="PTHR47199:SF2">
    <property type="entry name" value="PHOTOSYSTEM II STABILITY_ASSEMBLY FACTOR HCF136, CHLOROPLASTIC"/>
    <property type="match status" value="1"/>
</dbReference>
<evidence type="ECO:0000256" key="2">
    <source>
        <dbReference type="ARBA" id="ARBA00023276"/>
    </source>
</evidence>
<reference evidence="6 7" key="1">
    <citation type="submission" date="2019-02" db="EMBL/GenBank/DDBJ databases">
        <title>Arundinibacter roseus gen. nov., sp. nov., a new member of the family Cytophagaceae.</title>
        <authorList>
            <person name="Szuroczki S."/>
            <person name="Khayer B."/>
            <person name="Sproer C."/>
            <person name="Toumi M."/>
            <person name="Szabo A."/>
            <person name="Felfoldi T."/>
            <person name="Schumann P."/>
            <person name="Toth E."/>
        </authorList>
    </citation>
    <scope>NUCLEOTIDE SEQUENCE [LARGE SCALE GENOMIC DNA]</scope>
    <source>
        <strain evidence="6 7">DMA-k-7a</strain>
    </source>
</reference>
<dbReference type="PANTHER" id="PTHR47199">
    <property type="entry name" value="PHOTOSYSTEM II STABILITY/ASSEMBLY FACTOR HCF136, CHLOROPLASTIC"/>
    <property type="match status" value="1"/>
</dbReference>
<evidence type="ECO:0000259" key="4">
    <source>
        <dbReference type="Pfam" id="PF14870"/>
    </source>
</evidence>
<gene>
    <name evidence="6" type="ORF">EZE20_15775</name>
</gene>
<dbReference type="NCBIfam" id="TIGR04183">
    <property type="entry name" value="Por_Secre_tail"/>
    <property type="match status" value="1"/>
</dbReference>
<dbReference type="InterPro" id="IPR013783">
    <property type="entry name" value="Ig-like_fold"/>
</dbReference>
<feature type="chain" id="PRO_5020326851" evidence="3">
    <location>
        <begin position="25"/>
        <end position="891"/>
    </location>
</feature>
<feature type="domain" description="Photosynthesis system II assembly factor Ycf48/Hcf136-like" evidence="4">
    <location>
        <begin position="611"/>
        <end position="680"/>
    </location>
</feature>
<dbReference type="OrthoDB" id="610388at2"/>
<protein>
    <submittedName>
        <fullName evidence="6">T9SS type A sorting domain-containing protein</fullName>
    </submittedName>
</protein>
<comment type="caution">
    <text evidence="6">The sequence shown here is derived from an EMBL/GenBank/DDBJ whole genome shotgun (WGS) entry which is preliminary data.</text>
</comment>
<dbReference type="Pfam" id="PF18962">
    <property type="entry name" value="Por_Secre_tail"/>
    <property type="match status" value="1"/>
</dbReference>
<evidence type="ECO:0000256" key="3">
    <source>
        <dbReference type="SAM" id="SignalP"/>
    </source>
</evidence>
<keyword evidence="1" id="KW-0602">Photosynthesis</keyword>
<dbReference type="Pfam" id="PF14870">
    <property type="entry name" value="PSII_BNR"/>
    <property type="match status" value="3"/>
</dbReference>
<dbReference type="AlphaFoldDB" id="A0A4R4K854"/>
<dbReference type="InterPro" id="IPR015943">
    <property type="entry name" value="WD40/YVTN_repeat-like_dom_sf"/>
</dbReference>
<dbReference type="Proteomes" id="UP000295706">
    <property type="component" value="Unassembled WGS sequence"/>
</dbReference>
<feature type="domain" description="Photosynthesis system II assembly factor Ycf48/Hcf136-like" evidence="4">
    <location>
        <begin position="189"/>
        <end position="304"/>
    </location>
</feature>
<dbReference type="Gene3D" id="2.60.40.10">
    <property type="entry name" value="Immunoglobulins"/>
    <property type="match status" value="1"/>
</dbReference>
<dbReference type="Gene3D" id="2.130.10.10">
    <property type="entry name" value="YVTN repeat-like/Quinoprotein amine dehydrogenase"/>
    <property type="match status" value="3"/>
</dbReference>
<evidence type="ECO:0000259" key="5">
    <source>
        <dbReference type="Pfam" id="PF18962"/>
    </source>
</evidence>
<name>A0A4R4K854_9BACT</name>
<feature type="domain" description="Photosynthesis system II assembly factor Ycf48/Hcf136-like" evidence="4">
    <location>
        <begin position="103"/>
        <end position="178"/>
    </location>
</feature>
<organism evidence="6 7">
    <name type="scientific">Arundinibacter roseus</name>
    <dbReference type="NCBI Taxonomy" id="2070510"/>
    <lineage>
        <taxon>Bacteria</taxon>
        <taxon>Pseudomonadati</taxon>
        <taxon>Bacteroidota</taxon>
        <taxon>Cytophagia</taxon>
        <taxon>Cytophagales</taxon>
        <taxon>Spirosomataceae</taxon>
        <taxon>Arundinibacter</taxon>
    </lineage>
</organism>